<evidence type="ECO:0000313" key="1">
    <source>
        <dbReference type="EMBL" id="MFC5177462.1"/>
    </source>
</evidence>
<organism evidence="1 2">
    <name type="scientific">Nocardioides taihuensis</name>
    <dbReference type="NCBI Taxonomy" id="1835606"/>
    <lineage>
        <taxon>Bacteria</taxon>
        <taxon>Bacillati</taxon>
        <taxon>Actinomycetota</taxon>
        <taxon>Actinomycetes</taxon>
        <taxon>Propionibacteriales</taxon>
        <taxon>Nocardioidaceae</taxon>
        <taxon>Nocardioides</taxon>
    </lineage>
</organism>
<protein>
    <submittedName>
        <fullName evidence="1">WXG100 family type VII secretion target</fullName>
    </submittedName>
</protein>
<dbReference type="InterPro" id="IPR036689">
    <property type="entry name" value="ESAT-6-like_sf"/>
</dbReference>
<evidence type="ECO:0000313" key="2">
    <source>
        <dbReference type="Proteomes" id="UP001596087"/>
    </source>
</evidence>
<dbReference type="Gene3D" id="1.10.287.1060">
    <property type="entry name" value="ESAT-6-like"/>
    <property type="match status" value="1"/>
</dbReference>
<dbReference type="SUPFAM" id="SSF140453">
    <property type="entry name" value="EsxAB dimer-like"/>
    <property type="match status" value="1"/>
</dbReference>
<dbReference type="RefSeq" id="WP_378590510.1">
    <property type="nucleotide sequence ID" value="NZ_JBHSKD010000011.1"/>
</dbReference>
<comment type="caution">
    <text evidence="1">The sequence shown here is derived from an EMBL/GenBank/DDBJ whole genome shotgun (WGS) entry which is preliminary data.</text>
</comment>
<dbReference type="InterPro" id="IPR010310">
    <property type="entry name" value="T7SS_ESAT-6-like"/>
</dbReference>
<dbReference type="Proteomes" id="UP001596087">
    <property type="component" value="Unassembled WGS sequence"/>
</dbReference>
<reference evidence="2" key="1">
    <citation type="journal article" date="2019" name="Int. J. Syst. Evol. Microbiol.">
        <title>The Global Catalogue of Microorganisms (GCM) 10K type strain sequencing project: providing services to taxonomists for standard genome sequencing and annotation.</title>
        <authorList>
            <consortium name="The Broad Institute Genomics Platform"/>
            <consortium name="The Broad Institute Genome Sequencing Center for Infectious Disease"/>
            <person name="Wu L."/>
            <person name="Ma J."/>
        </authorList>
    </citation>
    <scope>NUCLEOTIDE SEQUENCE [LARGE SCALE GENOMIC DNA]</scope>
    <source>
        <strain evidence="2">DFY41</strain>
    </source>
</reference>
<keyword evidence="2" id="KW-1185">Reference proteome</keyword>
<accession>A0ABW0BK84</accession>
<dbReference type="EMBL" id="JBHSKD010000011">
    <property type="protein sequence ID" value="MFC5177462.1"/>
    <property type="molecule type" value="Genomic_DNA"/>
</dbReference>
<name>A0ABW0BK84_9ACTN</name>
<gene>
    <name evidence="1" type="ORF">ACFPGP_12315</name>
</gene>
<dbReference type="Pfam" id="PF06013">
    <property type="entry name" value="WXG100"/>
    <property type="match status" value="1"/>
</dbReference>
<sequence>MTLFLDHAPYDRCRGAVAAASERLAADRDRIDARVTGLLAAGWRGRAADTFADAWAEWTDAAAEVREGLAAMAVLLDAVGRDLVAQDDAAAGTLAGVSARLADRLG</sequence>
<proteinExistence type="predicted"/>